<keyword evidence="1 2" id="KW-0238">DNA-binding</keyword>
<dbReference type="Gene3D" id="1.10.357.10">
    <property type="entry name" value="Tetracycline Repressor, domain 2"/>
    <property type="match status" value="1"/>
</dbReference>
<dbReference type="Proteomes" id="UP000655287">
    <property type="component" value="Unassembled WGS sequence"/>
</dbReference>
<comment type="caution">
    <text evidence="4">The sequence shown here is derived from an EMBL/GenBank/DDBJ whole genome shotgun (WGS) entry which is preliminary data.</text>
</comment>
<dbReference type="SUPFAM" id="SSF46689">
    <property type="entry name" value="Homeodomain-like"/>
    <property type="match status" value="1"/>
</dbReference>
<gene>
    <name evidence="4" type="ORF">Sru01_25510</name>
</gene>
<evidence type="ECO:0000256" key="1">
    <source>
        <dbReference type="ARBA" id="ARBA00023125"/>
    </source>
</evidence>
<feature type="DNA-binding region" description="H-T-H motif" evidence="2">
    <location>
        <begin position="29"/>
        <end position="48"/>
    </location>
</feature>
<dbReference type="InterPro" id="IPR009057">
    <property type="entry name" value="Homeodomain-like_sf"/>
</dbReference>
<organism evidence="4 5">
    <name type="scientific">Sphaerisporangium rufum</name>
    <dbReference type="NCBI Taxonomy" id="1381558"/>
    <lineage>
        <taxon>Bacteria</taxon>
        <taxon>Bacillati</taxon>
        <taxon>Actinomycetota</taxon>
        <taxon>Actinomycetes</taxon>
        <taxon>Streptosporangiales</taxon>
        <taxon>Streptosporangiaceae</taxon>
        <taxon>Sphaerisporangium</taxon>
    </lineage>
</organism>
<dbReference type="PROSITE" id="PS50977">
    <property type="entry name" value="HTH_TETR_2"/>
    <property type="match status" value="1"/>
</dbReference>
<evidence type="ECO:0000313" key="4">
    <source>
        <dbReference type="EMBL" id="GII77569.1"/>
    </source>
</evidence>
<dbReference type="AlphaFoldDB" id="A0A919R0T9"/>
<dbReference type="Pfam" id="PF00440">
    <property type="entry name" value="TetR_N"/>
    <property type="match status" value="1"/>
</dbReference>
<name>A0A919R0T9_9ACTN</name>
<sequence length="223" mass="22812">MAGQAGDTKGRLVAATIETLRSRGIAGVSARTIAAEAAVNQALIFYHFGSVDRLLAEACTTAAAERVAAYHERFAGVRSLRELLAVGRELHAAERDAGNVMVLAQVLAGAQRDPALAAAAGAALRLWTRELEGVLDRVLAGTPLAEIADVPGLAHAVAAAFIGIELYEGADPAAAGAALAALDHLGALLDVLDGLGPLATRAVNTALRRARPARRPPTPGRAG</sequence>
<dbReference type="GO" id="GO:0003677">
    <property type="term" value="F:DNA binding"/>
    <property type="evidence" value="ECO:0007669"/>
    <property type="project" value="UniProtKB-UniRule"/>
</dbReference>
<proteinExistence type="predicted"/>
<keyword evidence="5" id="KW-1185">Reference proteome</keyword>
<accession>A0A919R0T9</accession>
<evidence type="ECO:0000256" key="2">
    <source>
        <dbReference type="PROSITE-ProRule" id="PRU00335"/>
    </source>
</evidence>
<dbReference type="InterPro" id="IPR001647">
    <property type="entry name" value="HTH_TetR"/>
</dbReference>
<reference evidence="4" key="1">
    <citation type="submission" date="2021-01" db="EMBL/GenBank/DDBJ databases">
        <title>Whole genome shotgun sequence of Sphaerisporangium rufum NBRC 109079.</title>
        <authorList>
            <person name="Komaki H."/>
            <person name="Tamura T."/>
        </authorList>
    </citation>
    <scope>NUCLEOTIDE SEQUENCE</scope>
    <source>
        <strain evidence="4">NBRC 109079</strain>
    </source>
</reference>
<dbReference type="RefSeq" id="WP_203984491.1">
    <property type="nucleotide sequence ID" value="NZ_BOOU01000036.1"/>
</dbReference>
<evidence type="ECO:0000313" key="5">
    <source>
        <dbReference type="Proteomes" id="UP000655287"/>
    </source>
</evidence>
<dbReference type="EMBL" id="BOOU01000036">
    <property type="protein sequence ID" value="GII77569.1"/>
    <property type="molecule type" value="Genomic_DNA"/>
</dbReference>
<feature type="domain" description="HTH tetR-type" evidence="3">
    <location>
        <begin position="6"/>
        <end position="66"/>
    </location>
</feature>
<protein>
    <submittedName>
        <fullName evidence="4">TetR family transcriptional regulator</fullName>
    </submittedName>
</protein>
<evidence type="ECO:0000259" key="3">
    <source>
        <dbReference type="PROSITE" id="PS50977"/>
    </source>
</evidence>